<evidence type="ECO:0000256" key="3">
    <source>
        <dbReference type="ARBA" id="ARBA00022763"/>
    </source>
</evidence>
<evidence type="ECO:0000256" key="1">
    <source>
        <dbReference type="ARBA" id="ARBA00004123"/>
    </source>
</evidence>
<dbReference type="Ensembl" id="ENSVURT00010000896.1">
    <property type="protein sequence ID" value="ENSVURP00010000769.1"/>
    <property type="gene ID" value="ENSVURG00010000682.1"/>
</dbReference>
<dbReference type="GO" id="GO:0006281">
    <property type="term" value="P:DNA repair"/>
    <property type="evidence" value="ECO:0007669"/>
    <property type="project" value="UniProtKB-KW"/>
</dbReference>
<evidence type="ECO:0000256" key="7">
    <source>
        <dbReference type="ARBA" id="ARBA00023204"/>
    </source>
</evidence>
<dbReference type="GeneTree" id="ENSGT00950000182965"/>
<dbReference type="InterPro" id="IPR026541">
    <property type="entry name" value="MRG_dom"/>
</dbReference>
<reference evidence="12" key="2">
    <citation type="submission" date="2025-08" db="UniProtKB">
        <authorList>
            <consortium name="Ensembl"/>
        </authorList>
    </citation>
    <scope>IDENTIFICATION</scope>
</reference>
<evidence type="ECO:0000256" key="4">
    <source>
        <dbReference type="ARBA" id="ARBA00022853"/>
    </source>
</evidence>
<dbReference type="InterPro" id="IPR008676">
    <property type="entry name" value="MRG"/>
</dbReference>
<evidence type="ECO:0000259" key="10">
    <source>
        <dbReference type="Pfam" id="PF05712"/>
    </source>
</evidence>
<dbReference type="InterPro" id="IPR038217">
    <property type="entry name" value="MRG_C_sf"/>
</dbReference>
<feature type="compositionally biased region" description="Low complexity" evidence="9">
    <location>
        <begin position="93"/>
        <end position="104"/>
    </location>
</feature>
<accession>A0A4X2JNR1</accession>
<keyword evidence="6" id="KW-0804">Transcription</keyword>
<evidence type="ECO:0000313" key="13">
    <source>
        <dbReference type="Proteomes" id="UP000314987"/>
    </source>
</evidence>
<dbReference type="Gene3D" id="1.10.274.30">
    <property type="entry name" value="MRG domain"/>
    <property type="match status" value="1"/>
</dbReference>
<evidence type="ECO:0000313" key="12">
    <source>
        <dbReference type="Ensembl" id="ENSVURP00010000769.1"/>
    </source>
</evidence>
<evidence type="ECO:0000256" key="9">
    <source>
        <dbReference type="SAM" id="MobiDB-lite"/>
    </source>
</evidence>
<dbReference type="PIRSF" id="PIRSF038133">
    <property type="entry name" value="HAT_Nua4_EAF3/MRG15"/>
    <property type="match status" value="1"/>
</dbReference>
<feature type="domain" description="MSL3 chromodomain-like" evidence="11">
    <location>
        <begin position="16"/>
        <end position="81"/>
    </location>
</feature>
<keyword evidence="2" id="KW-0341">Growth regulation</keyword>
<keyword evidence="8" id="KW-0539">Nucleus</keyword>
<proteinExistence type="predicted"/>
<keyword evidence="4" id="KW-0156">Chromatin regulator</keyword>
<dbReference type="PROSITE" id="PS51640">
    <property type="entry name" value="MRG"/>
    <property type="match status" value="1"/>
</dbReference>
<dbReference type="SUPFAM" id="SSF54160">
    <property type="entry name" value="Chromo domain-like"/>
    <property type="match status" value="1"/>
</dbReference>
<evidence type="ECO:0000256" key="2">
    <source>
        <dbReference type="ARBA" id="ARBA00022604"/>
    </source>
</evidence>
<comment type="subcellular location">
    <subcellularLocation>
        <location evidence="1">Nucleus</location>
    </subcellularLocation>
</comment>
<evidence type="ECO:0000256" key="6">
    <source>
        <dbReference type="ARBA" id="ARBA00023163"/>
    </source>
</evidence>
<dbReference type="Gene3D" id="2.30.30.140">
    <property type="match status" value="1"/>
</dbReference>
<evidence type="ECO:0000259" key="11">
    <source>
        <dbReference type="Pfam" id="PF22732"/>
    </source>
</evidence>
<reference evidence="12" key="3">
    <citation type="submission" date="2025-09" db="UniProtKB">
        <authorList>
            <consortium name="Ensembl"/>
        </authorList>
    </citation>
    <scope>IDENTIFICATION</scope>
</reference>
<dbReference type="Pfam" id="PF22732">
    <property type="entry name" value="MSL3_chromo-like"/>
    <property type="match status" value="1"/>
</dbReference>
<dbReference type="STRING" id="29139.ENSVURP00010000769"/>
<keyword evidence="3" id="KW-0227">DNA damage</keyword>
<reference evidence="13" key="1">
    <citation type="submission" date="2018-12" db="EMBL/GenBank/DDBJ databases">
        <authorList>
            <person name="Yazar S."/>
        </authorList>
    </citation>
    <scope>NUCLEOTIDE SEQUENCE [LARGE SCALE GENOMIC DNA]</scope>
</reference>
<feature type="domain" description="MRG" evidence="10">
    <location>
        <begin position="114"/>
        <end position="286"/>
    </location>
</feature>
<dbReference type="Pfam" id="PF05712">
    <property type="entry name" value="MRG"/>
    <property type="match status" value="1"/>
</dbReference>
<evidence type="ECO:0000256" key="8">
    <source>
        <dbReference type="ARBA" id="ARBA00023242"/>
    </source>
</evidence>
<sequence>MAPKKDPKKRPRKPQFEVGERVLCFRGPLLYEAECVKVSVKYRKVKYLVHYPGGNEKGAWVPESRILKYSETNLQKQRELLNTKKKEKKMAETGEGSSSSETSTPSRPQHSKRRARVYYEVERRYVKKTDIKVNIPNELKLWLVEDGELVVGQKQLFHLPAKKNIDSILDDYEQYEKSQGNLATSYAVTEVVAGIKAYFNVMLGPQLLYDFERPQYAELLAEDPDVSVSQIYGAAHLLRLFVKIGDMLSYTALDEQSVALLLNYLHDFLKYLGNHAAALFSPSDYEVASPEYLQKVA</sequence>
<dbReference type="InterPro" id="IPR053820">
    <property type="entry name" value="MSL3_chromo-like"/>
</dbReference>
<feature type="compositionally biased region" description="Basic and acidic residues" evidence="9">
    <location>
        <begin position="77"/>
        <end position="92"/>
    </location>
</feature>
<evidence type="ECO:0000256" key="5">
    <source>
        <dbReference type="ARBA" id="ARBA00023015"/>
    </source>
</evidence>
<dbReference type="GO" id="GO:0006355">
    <property type="term" value="P:regulation of DNA-templated transcription"/>
    <property type="evidence" value="ECO:0007669"/>
    <property type="project" value="InterPro"/>
</dbReference>
<dbReference type="GO" id="GO:0005634">
    <property type="term" value="C:nucleus"/>
    <property type="evidence" value="ECO:0007669"/>
    <property type="project" value="UniProtKB-SubCell"/>
</dbReference>
<keyword evidence="13" id="KW-1185">Reference proteome</keyword>
<feature type="region of interest" description="Disordered" evidence="9">
    <location>
        <begin position="77"/>
        <end position="114"/>
    </location>
</feature>
<dbReference type="FunFam" id="1.10.274.30:FF:000001">
    <property type="entry name" value="Mortality factor 4-like protein 1"/>
    <property type="match status" value="1"/>
</dbReference>
<dbReference type="InterPro" id="IPR016197">
    <property type="entry name" value="Chromo-like_dom_sf"/>
</dbReference>
<organism evidence="12 13">
    <name type="scientific">Vombatus ursinus</name>
    <name type="common">Common wombat</name>
    <dbReference type="NCBI Taxonomy" id="29139"/>
    <lineage>
        <taxon>Eukaryota</taxon>
        <taxon>Metazoa</taxon>
        <taxon>Chordata</taxon>
        <taxon>Craniata</taxon>
        <taxon>Vertebrata</taxon>
        <taxon>Euteleostomi</taxon>
        <taxon>Mammalia</taxon>
        <taxon>Metatheria</taxon>
        <taxon>Diprotodontia</taxon>
        <taxon>Vombatidae</taxon>
        <taxon>Vombatus</taxon>
    </lineage>
</organism>
<keyword evidence="7" id="KW-0234">DNA repair</keyword>
<dbReference type="AlphaFoldDB" id="A0A4X2JNR1"/>
<dbReference type="OMA" id="ASEYYGF"/>
<dbReference type="PANTHER" id="PTHR10880">
    <property type="entry name" value="MORTALITY FACTOR 4-LIKE PROTEIN"/>
    <property type="match status" value="1"/>
</dbReference>
<protein>
    <submittedName>
        <fullName evidence="12">Uncharacterized protein</fullName>
    </submittedName>
</protein>
<dbReference type="Proteomes" id="UP000314987">
    <property type="component" value="Unassembled WGS sequence"/>
</dbReference>
<dbReference type="GO" id="GO:0006325">
    <property type="term" value="P:chromatin organization"/>
    <property type="evidence" value="ECO:0007669"/>
    <property type="project" value="UniProtKB-KW"/>
</dbReference>
<dbReference type="PANTHER" id="PTHR10880:SF48">
    <property type="entry name" value="MORTALITY FACTOR 4 LIKE 2"/>
    <property type="match status" value="1"/>
</dbReference>
<dbReference type="GO" id="GO:0035267">
    <property type="term" value="C:NuA4 histone acetyltransferase complex"/>
    <property type="evidence" value="ECO:0007669"/>
    <property type="project" value="TreeGrafter"/>
</dbReference>
<keyword evidence="5" id="KW-0805">Transcription regulation</keyword>
<name>A0A4X2JNR1_VOMUR</name>